<feature type="compositionally biased region" description="Polar residues" evidence="1">
    <location>
        <begin position="1"/>
        <end position="30"/>
    </location>
</feature>
<sequence>MSPPQTALTTPTSQPPAVTASSDAHTRTQASPPPSTPTRLASAPAHAHDCTTRPSSPLSLPFSRMST</sequence>
<dbReference type="Proteomes" id="UP000054279">
    <property type="component" value="Unassembled WGS sequence"/>
</dbReference>
<gene>
    <name evidence="2" type="ORF">M422DRAFT_32980</name>
</gene>
<feature type="region of interest" description="Disordered" evidence="1">
    <location>
        <begin position="1"/>
        <end position="67"/>
    </location>
</feature>
<evidence type="ECO:0000313" key="2">
    <source>
        <dbReference type="EMBL" id="KIJ38915.1"/>
    </source>
</evidence>
<feature type="non-terminal residue" evidence="2">
    <location>
        <position position="67"/>
    </location>
</feature>
<name>A0A0C9VM35_SPHS4</name>
<proteinExistence type="predicted"/>
<dbReference type="HOGENOM" id="CLU_2819720_0_0_1"/>
<evidence type="ECO:0000313" key="3">
    <source>
        <dbReference type="Proteomes" id="UP000054279"/>
    </source>
</evidence>
<evidence type="ECO:0000256" key="1">
    <source>
        <dbReference type="SAM" id="MobiDB-lite"/>
    </source>
</evidence>
<accession>A0A0C9VM35</accession>
<dbReference type="AlphaFoldDB" id="A0A0C9VM35"/>
<reference evidence="2 3" key="1">
    <citation type="submission" date="2014-06" db="EMBL/GenBank/DDBJ databases">
        <title>Evolutionary Origins and Diversification of the Mycorrhizal Mutualists.</title>
        <authorList>
            <consortium name="DOE Joint Genome Institute"/>
            <consortium name="Mycorrhizal Genomics Consortium"/>
            <person name="Kohler A."/>
            <person name="Kuo A."/>
            <person name="Nagy L.G."/>
            <person name="Floudas D."/>
            <person name="Copeland A."/>
            <person name="Barry K.W."/>
            <person name="Cichocki N."/>
            <person name="Veneault-Fourrey C."/>
            <person name="LaButti K."/>
            <person name="Lindquist E.A."/>
            <person name="Lipzen A."/>
            <person name="Lundell T."/>
            <person name="Morin E."/>
            <person name="Murat C."/>
            <person name="Riley R."/>
            <person name="Ohm R."/>
            <person name="Sun H."/>
            <person name="Tunlid A."/>
            <person name="Henrissat B."/>
            <person name="Grigoriev I.V."/>
            <person name="Hibbett D.S."/>
            <person name="Martin F."/>
        </authorList>
    </citation>
    <scope>NUCLEOTIDE SEQUENCE [LARGE SCALE GENOMIC DNA]</scope>
    <source>
        <strain evidence="2 3">SS14</strain>
    </source>
</reference>
<keyword evidence="3" id="KW-1185">Reference proteome</keyword>
<dbReference type="EMBL" id="KN837156">
    <property type="protein sequence ID" value="KIJ38915.1"/>
    <property type="molecule type" value="Genomic_DNA"/>
</dbReference>
<organism evidence="2 3">
    <name type="scientific">Sphaerobolus stellatus (strain SS14)</name>
    <dbReference type="NCBI Taxonomy" id="990650"/>
    <lineage>
        <taxon>Eukaryota</taxon>
        <taxon>Fungi</taxon>
        <taxon>Dikarya</taxon>
        <taxon>Basidiomycota</taxon>
        <taxon>Agaricomycotina</taxon>
        <taxon>Agaricomycetes</taxon>
        <taxon>Phallomycetidae</taxon>
        <taxon>Geastrales</taxon>
        <taxon>Sphaerobolaceae</taxon>
        <taxon>Sphaerobolus</taxon>
    </lineage>
</organism>
<protein>
    <submittedName>
        <fullName evidence="2">Uncharacterized protein</fullName>
    </submittedName>
</protein>